<dbReference type="PANTHER" id="PTHR34580">
    <property type="match status" value="1"/>
</dbReference>
<dbReference type="Pfam" id="PF13280">
    <property type="entry name" value="WYL"/>
    <property type="match status" value="1"/>
</dbReference>
<dbReference type="InterPro" id="IPR036388">
    <property type="entry name" value="WH-like_DNA-bd_sf"/>
</dbReference>
<evidence type="ECO:0000259" key="2">
    <source>
        <dbReference type="Pfam" id="PF13280"/>
    </source>
</evidence>
<dbReference type="PROSITE" id="PS52050">
    <property type="entry name" value="WYL"/>
    <property type="match status" value="1"/>
</dbReference>
<dbReference type="Proteomes" id="UP001209535">
    <property type="component" value="Unassembled WGS sequence"/>
</dbReference>
<proteinExistence type="predicted"/>
<dbReference type="InterPro" id="IPR026881">
    <property type="entry name" value="WYL_dom"/>
</dbReference>
<dbReference type="InterPro" id="IPR051534">
    <property type="entry name" value="CBASS_pafABC_assoc_protein"/>
</dbReference>
<reference evidence="3 4" key="1">
    <citation type="submission" date="2022-10" db="EMBL/GenBank/DDBJ databases">
        <title>Defluviimonas sp. nov., isolated from ocean surface sediments.</title>
        <authorList>
            <person name="He W."/>
            <person name="Wang L."/>
            <person name="Zhang D.-F."/>
        </authorList>
    </citation>
    <scope>NUCLEOTIDE SEQUENCE [LARGE SCALE GENOMIC DNA]</scope>
    <source>
        <strain evidence="3 4">WL0024</strain>
    </source>
</reference>
<evidence type="ECO:0000313" key="4">
    <source>
        <dbReference type="Proteomes" id="UP001209535"/>
    </source>
</evidence>
<keyword evidence="4" id="KW-1185">Reference proteome</keyword>
<dbReference type="PANTHER" id="PTHR34580:SF3">
    <property type="entry name" value="PROTEIN PAFB"/>
    <property type="match status" value="1"/>
</dbReference>
<feature type="domain" description="Helix-turn-helix type 11" evidence="1">
    <location>
        <begin position="6"/>
        <end position="58"/>
    </location>
</feature>
<dbReference type="SUPFAM" id="SSF46785">
    <property type="entry name" value="Winged helix' DNA-binding domain"/>
    <property type="match status" value="1"/>
</dbReference>
<protein>
    <submittedName>
        <fullName evidence="3">HTH domain-containing protein</fullName>
    </submittedName>
</protein>
<comment type="caution">
    <text evidence="3">The sequence shown here is derived from an EMBL/GenBank/DDBJ whole genome shotgun (WGS) entry which is preliminary data.</text>
</comment>
<accession>A0ABT2WZI9</accession>
<dbReference type="EMBL" id="JAOVQO010000003">
    <property type="protein sequence ID" value="MCU9847097.1"/>
    <property type="molecule type" value="Genomic_DNA"/>
</dbReference>
<feature type="domain" description="WYL" evidence="2">
    <location>
        <begin position="134"/>
        <end position="196"/>
    </location>
</feature>
<dbReference type="InterPro" id="IPR013196">
    <property type="entry name" value="HTH_11"/>
</dbReference>
<organism evidence="3 4">
    <name type="scientific">Albidovulum salinarum</name>
    <dbReference type="NCBI Taxonomy" id="2984153"/>
    <lineage>
        <taxon>Bacteria</taxon>
        <taxon>Pseudomonadati</taxon>
        <taxon>Pseudomonadota</taxon>
        <taxon>Alphaproteobacteria</taxon>
        <taxon>Rhodobacterales</taxon>
        <taxon>Paracoccaceae</taxon>
        <taxon>Albidovulum</taxon>
    </lineage>
</organism>
<name>A0ABT2WZI9_9RHOB</name>
<sequence length="220" mass="24055">MRRNDRLFQLLRILRDGKLHRAADLASALGVSPRTIWRDMAVLMERGLPVSGERGIGYLLRDPVTLPPMAITKDEFEVLRLGITLVAGAADPVLARAAESLRAKIAAVSLADAGDTGSDTFVFSSAEAARAAPHLGLIRRAVREHLTLALSYRGAPATRVRPLHLDYWGKLWTLTSWCENAHGFKVFRVDLVTSLKHDGGAFLPEPGKTVEDYLARIAPA</sequence>
<dbReference type="Gene3D" id="1.10.10.10">
    <property type="entry name" value="Winged helix-like DNA-binding domain superfamily/Winged helix DNA-binding domain"/>
    <property type="match status" value="1"/>
</dbReference>
<dbReference type="RefSeq" id="WP_263333330.1">
    <property type="nucleotide sequence ID" value="NZ_JAOVQO010000003.1"/>
</dbReference>
<evidence type="ECO:0000259" key="1">
    <source>
        <dbReference type="Pfam" id="PF08279"/>
    </source>
</evidence>
<gene>
    <name evidence="3" type="ORF">OEZ60_03680</name>
</gene>
<evidence type="ECO:0000313" key="3">
    <source>
        <dbReference type="EMBL" id="MCU9847097.1"/>
    </source>
</evidence>
<dbReference type="InterPro" id="IPR036390">
    <property type="entry name" value="WH_DNA-bd_sf"/>
</dbReference>
<dbReference type="Pfam" id="PF08279">
    <property type="entry name" value="HTH_11"/>
    <property type="match status" value="1"/>
</dbReference>